<dbReference type="InterPro" id="IPR029052">
    <property type="entry name" value="Metallo-depent_PP-like"/>
</dbReference>
<reference evidence="3" key="1">
    <citation type="submission" date="2017-12" db="EMBL/GenBank/DDBJ databases">
        <authorList>
            <consortium name="DOE Joint Genome Institute"/>
            <person name="Mondo S.J."/>
            <person name="Kjaerbolling I."/>
            <person name="Vesth T.C."/>
            <person name="Frisvad J.C."/>
            <person name="Nybo J.L."/>
            <person name="Theobald S."/>
            <person name="Kuo A."/>
            <person name="Bowyer P."/>
            <person name="Matsuda Y."/>
            <person name="Lyhne E.K."/>
            <person name="Kogle M.E."/>
            <person name="Clum A."/>
            <person name="Lipzen A."/>
            <person name="Salamov A."/>
            <person name="Ngan C.Y."/>
            <person name="Daum C."/>
            <person name="Chiniquy J."/>
            <person name="Barry K."/>
            <person name="LaButti K."/>
            <person name="Haridas S."/>
            <person name="Simmons B.A."/>
            <person name="Magnuson J.K."/>
            <person name="Mortensen U.H."/>
            <person name="Larsen T.O."/>
            <person name="Grigoriev I.V."/>
            <person name="Baker S.E."/>
            <person name="Andersen M.R."/>
            <person name="Nordberg H.P."/>
            <person name="Cantor M.N."/>
            <person name="Hua S.X."/>
        </authorList>
    </citation>
    <scope>NUCLEOTIDE SEQUENCE [LARGE SCALE GENOMIC DNA]</scope>
    <source>
        <strain evidence="3">IBT 19404</strain>
    </source>
</reference>
<keyword evidence="3" id="KW-1185">Reference proteome</keyword>
<dbReference type="CDD" id="cd00144">
    <property type="entry name" value="MPP_PPP_family"/>
    <property type="match status" value="1"/>
</dbReference>
<dbReference type="AlphaFoldDB" id="A0A2J5I956"/>
<dbReference type="GO" id="GO:0016791">
    <property type="term" value="F:phosphatase activity"/>
    <property type="evidence" value="ECO:0007669"/>
    <property type="project" value="TreeGrafter"/>
</dbReference>
<dbReference type="SUPFAM" id="SSF56300">
    <property type="entry name" value="Metallo-dependent phosphatases"/>
    <property type="match status" value="1"/>
</dbReference>
<sequence>MVRRLWCHLSLCLAVILVYPVGRKLVLSPWLQPLSNINMGPGAENTPDEGHSQFALHNPTLVKTLDPGLLPQGDSSVAGTSSSRRLVFVGDVHGCRDELERLLRKLSFNPNNDHLILTGDLINKGPDSLGAVDLARRYSASCVRGNHEDRILRLRRKIVAPSSAVDDDEVEEEKKHVARDRPLALALSDDQTRWLEACPVILKIGRVPGMGQVAVVHGGVVPGVELEKQDPGSVMTMLTIDSKTGEPSSKRGRGDKWAKVYNKHQSAMLTKSHPQEKEEDITTIIYGHDSKNSLSLKKYTKGLDSGCVKGGQLTALVVGAGGQQEIVQVECVGYSGKE</sequence>
<dbReference type="OrthoDB" id="10267127at2759"/>
<dbReference type="PANTHER" id="PTHR42850">
    <property type="entry name" value="METALLOPHOSPHOESTERASE"/>
    <property type="match status" value="1"/>
</dbReference>
<dbReference type="GO" id="GO:0005737">
    <property type="term" value="C:cytoplasm"/>
    <property type="evidence" value="ECO:0007669"/>
    <property type="project" value="TreeGrafter"/>
</dbReference>
<evidence type="ECO:0000313" key="3">
    <source>
        <dbReference type="Proteomes" id="UP000235023"/>
    </source>
</evidence>
<dbReference type="InterPro" id="IPR004843">
    <property type="entry name" value="Calcineurin-like_PHP"/>
</dbReference>
<dbReference type="Proteomes" id="UP000235023">
    <property type="component" value="Unassembled WGS sequence"/>
</dbReference>
<accession>A0A2J5I956</accession>
<gene>
    <name evidence="2" type="ORF">BDW42DRAFT_159112</name>
</gene>
<organism evidence="2 3">
    <name type="scientific">Aspergillus taichungensis</name>
    <dbReference type="NCBI Taxonomy" id="482145"/>
    <lineage>
        <taxon>Eukaryota</taxon>
        <taxon>Fungi</taxon>
        <taxon>Dikarya</taxon>
        <taxon>Ascomycota</taxon>
        <taxon>Pezizomycotina</taxon>
        <taxon>Eurotiomycetes</taxon>
        <taxon>Eurotiomycetidae</taxon>
        <taxon>Eurotiales</taxon>
        <taxon>Aspergillaceae</taxon>
        <taxon>Aspergillus</taxon>
        <taxon>Aspergillus subgen. Circumdati</taxon>
    </lineage>
</organism>
<evidence type="ECO:0000313" key="2">
    <source>
        <dbReference type="EMBL" id="PLN86366.1"/>
    </source>
</evidence>
<protein>
    <submittedName>
        <fullName evidence="2">Metallo-dependent phosphatase-like protein</fullName>
    </submittedName>
</protein>
<feature type="domain" description="Calcineurin-like phosphoesterase" evidence="1">
    <location>
        <begin position="85"/>
        <end position="289"/>
    </location>
</feature>
<evidence type="ECO:0000259" key="1">
    <source>
        <dbReference type="Pfam" id="PF00149"/>
    </source>
</evidence>
<dbReference type="GO" id="GO:0006798">
    <property type="term" value="P:polyphosphate catabolic process"/>
    <property type="evidence" value="ECO:0007669"/>
    <property type="project" value="TreeGrafter"/>
</dbReference>
<dbReference type="PANTHER" id="PTHR42850:SF4">
    <property type="entry name" value="ZINC-DEPENDENT ENDOPOLYPHOSPHATASE"/>
    <property type="match status" value="1"/>
</dbReference>
<dbReference type="GO" id="GO:0000298">
    <property type="term" value="F:endopolyphosphatase activity"/>
    <property type="evidence" value="ECO:0007669"/>
    <property type="project" value="TreeGrafter"/>
</dbReference>
<dbReference type="InterPro" id="IPR050126">
    <property type="entry name" value="Ap4A_hydrolase"/>
</dbReference>
<dbReference type="Pfam" id="PF00149">
    <property type="entry name" value="Metallophos"/>
    <property type="match status" value="1"/>
</dbReference>
<proteinExistence type="predicted"/>
<dbReference type="EMBL" id="KZ559499">
    <property type="protein sequence ID" value="PLN86366.1"/>
    <property type="molecule type" value="Genomic_DNA"/>
</dbReference>
<dbReference type="Gene3D" id="3.60.21.10">
    <property type="match status" value="1"/>
</dbReference>
<name>A0A2J5I956_9EURO</name>